<reference evidence="9 10" key="1">
    <citation type="submission" date="2020-04" db="EMBL/GenBank/DDBJ databases">
        <title>Azohydromonas sp. isolated from soil.</title>
        <authorList>
            <person name="Dahal R.H."/>
        </authorList>
    </citation>
    <scope>NUCLEOTIDE SEQUENCE [LARGE SCALE GENOMIC DNA]</scope>
    <source>
        <strain evidence="9 10">G-1-1-14</strain>
    </source>
</reference>
<dbReference type="Pfam" id="PF00082">
    <property type="entry name" value="Peptidase_S8"/>
    <property type="match status" value="1"/>
</dbReference>
<dbReference type="Gene3D" id="3.40.50.200">
    <property type="entry name" value="Peptidase S8/S53 domain"/>
    <property type="match status" value="1"/>
</dbReference>
<keyword evidence="4 5" id="KW-0720">Serine protease</keyword>
<dbReference type="InterPro" id="IPR051048">
    <property type="entry name" value="Peptidase_S8/S53_subtilisin"/>
</dbReference>
<dbReference type="InterPro" id="IPR023827">
    <property type="entry name" value="Peptidase_S8_Asp-AS"/>
</dbReference>
<feature type="compositionally biased region" description="Pro residues" evidence="7">
    <location>
        <begin position="1"/>
        <end position="14"/>
    </location>
</feature>
<proteinExistence type="inferred from homology"/>
<dbReference type="PROSITE" id="PS00136">
    <property type="entry name" value="SUBTILASE_ASP"/>
    <property type="match status" value="1"/>
</dbReference>
<evidence type="ECO:0000256" key="7">
    <source>
        <dbReference type="SAM" id="MobiDB-lite"/>
    </source>
</evidence>
<dbReference type="PRINTS" id="PR00723">
    <property type="entry name" value="SUBTILISIN"/>
</dbReference>
<evidence type="ECO:0000256" key="3">
    <source>
        <dbReference type="ARBA" id="ARBA00022801"/>
    </source>
</evidence>
<feature type="active site" description="Charge relay system" evidence="5">
    <location>
        <position position="204"/>
    </location>
</feature>
<feature type="domain" description="Peptidase S8/S53" evidence="8">
    <location>
        <begin position="195"/>
        <end position="426"/>
    </location>
</feature>
<dbReference type="EMBL" id="JABBFW010000016">
    <property type="protein sequence ID" value="NML17207.1"/>
    <property type="molecule type" value="Genomic_DNA"/>
</dbReference>
<gene>
    <name evidence="9" type="ORF">HHL10_19725</name>
</gene>
<comment type="similarity">
    <text evidence="1 5 6">Belongs to the peptidase S8 family.</text>
</comment>
<dbReference type="CDD" id="cd07480">
    <property type="entry name" value="Peptidases_S8_12"/>
    <property type="match status" value="1"/>
</dbReference>
<dbReference type="PROSITE" id="PS00138">
    <property type="entry name" value="SUBTILASE_SER"/>
    <property type="match status" value="1"/>
</dbReference>
<feature type="active site" description="Charge relay system" evidence="5">
    <location>
        <position position="236"/>
    </location>
</feature>
<evidence type="ECO:0000313" key="10">
    <source>
        <dbReference type="Proteomes" id="UP000574067"/>
    </source>
</evidence>
<dbReference type="InterPro" id="IPR036852">
    <property type="entry name" value="Peptidase_S8/S53_dom_sf"/>
</dbReference>
<evidence type="ECO:0000256" key="5">
    <source>
        <dbReference type="PROSITE-ProRule" id="PRU01240"/>
    </source>
</evidence>
<dbReference type="PANTHER" id="PTHR43399">
    <property type="entry name" value="SUBTILISIN-RELATED"/>
    <property type="match status" value="1"/>
</dbReference>
<organism evidence="9 10">
    <name type="scientific">Azohydromonas caseinilytica</name>
    <dbReference type="NCBI Taxonomy" id="2728836"/>
    <lineage>
        <taxon>Bacteria</taxon>
        <taxon>Pseudomonadati</taxon>
        <taxon>Pseudomonadota</taxon>
        <taxon>Betaproteobacteria</taxon>
        <taxon>Burkholderiales</taxon>
        <taxon>Sphaerotilaceae</taxon>
        <taxon>Azohydromonas</taxon>
    </lineage>
</organism>
<dbReference type="AlphaFoldDB" id="A0A848FAJ8"/>
<keyword evidence="2 5" id="KW-0645">Protease</keyword>
<evidence type="ECO:0000256" key="6">
    <source>
        <dbReference type="RuleBase" id="RU003355"/>
    </source>
</evidence>
<evidence type="ECO:0000256" key="1">
    <source>
        <dbReference type="ARBA" id="ARBA00011073"/>
    </source>
</evidence>
<feature type="active site" description="Charge relay system" evidence="5">
    <location>
        <position position="405"/>
    </location>
</feature>
<dbReference type="PROSITE" id="PS51892">
    <property type="entry name" value="SUBTILASE"/>
    <property type="match status" value="1"/>
</dbReference>
<name>A0A848FAJ8_9BURK</name>
<evidence type="ECO:0000313" key="9">
    <source>
        <dbReference type="EMBL" id="NML17207.1"/>
    </source>
</evidence>
<dbReference type="SUPFAM" id="SSF52743">
    <property type="entry name" value="Subtilisin-like"/>
    <property type="match status" value="1"/>
</dbReference>
<evidence type="ECO:0000256" key="2">
    <source>
        <dbReference type="ARBA" id="ARBA00022670"/>
    </source>
</evidence>
<protein>
    <submittedName>
        <fullName evidence="9">S8 family serine peptidase</fullName>
    </submittedName>
</protein>
<dbReference type="InterPro" id="IPR023828">
    <property type="entry name" value="Peptidase_S8_Ser-AS"/>
</dbReference>
<keyword evidence="10" id="KW-1185">Reference proteome</keyword>
<evidence type="ECO:0000259" key="8">
    <source>
        <dbReference type="Pfam" id="PF00082"/>
    </source>
</evidence>
<dbReference type="InterPro" id="IPR000209">
    <property type="entry name" value="Peptidase_S8/S53_dom"/>
</dbReference>
<sequence length="458" mass="48054">MARRPIPPSPPADAPAPASNAQPRLGMVMRFTPQAAATGVRRLESGGFRVASSRDFKDSLAVPNDFGGADVQYFERFGIAIVRGDSERLKPVLQKSMEERVLSAVRAERSYRPLGMASPASGLQAEALSAPMAGPLALPDYLRGYRDAVDHLVERLLAGDSADTAEAGPSVERFSENSVTWGLQAIKALPSSLSGAGIKVAVLDTGFDDQHPDFLGRAVTKKLFASHSSEDDVHGHGTHCIGTACGPLRPSGVPRYGVAYEAEIYAGKVLGDDGFGTDRSVIAGMDWALEQGCQIISMSLGAATSVGDQPNDDYEQIGQVCLDAGTLVVAAAGNESERPGRINPVGSPANASTILAVGAVDSRYRPAPFSCGGINPEQEVDLAAPGVDVLSSVPGGGHARWDGTSMATPHVAGVAALIAQSNPTFRGWALWARLLQLVRPLRHPARDVGKGLLQAPRR</sequence>
<dbReference type="GO" id="GO:0006508">
    <property type="term" value="P:proteolysis"/>
    <property type="evidence" value="ECO:0007669"/>
    <property type="project" value="UniProtKB-KW"/>
</dbReference>
<dbReference type="RefSeq" id="WP_169162114.1">
    <property type="nucleotide sequence ID" value="NZ_JABBFW010000016.1"/>
</dbReference>
<dbReference type="GO" id="GO:0004252">
    <property type="term" value="F:serine-type endopeptidase activity"/>
    <property type="evidence" value="ECO:0007669"/>
    <property type="project" value="UniProtKB-UniRule"/>
</dbReference>
<accession>A0A848FAJ8</accession>
<dbReference type="PANTHER" id="PTHR43399:SF4">
    <property type="entry name" value="CELL WALL-ASSOCIATED PROTEASE"/>
    <property type="match status" value="1"/>
</dbReference>
<feature type="region of interest" description="Disordered" evidence="7">
    <location>
        <begin position="1"/>
        <end position="20"/>
    </location>
</feature>
<keyword evidence="3 5" id="KW-0378">Hydrolase</keyword>
<dbReference type="InterPro" id="IPR015500">
    <property type="entry name" value="Peptidase_S8_subtilisin-rel"/>
</dbReference>
<comment type="caution">
    <text evidence="9">The sequence shown here is derived from an EMBL/GenBank/DDBJ whole genome shotgun (WGS) entry which is preliminary data.</text>
</comment>
<evidence type="ECO:0000256" key="4">
    <source>
        <dbReference type="ARBA" id="ARBA00022825"/>
    </source>
</evidence>
<dbReference type="Proteomes" id="UP000574067">
    <property type="component" value="Unassembled WGS sequence"/>
</dbReference>